<accession>A0ABN1KDU3</accession>
<dbReference type="Proteomes" id="UP001500279">
    <property type="component" value="Unassembled WGS sequence"/>
</dbReference>
<dbReference type="PROSITE" id="PS51832">
    <property type="entry name" value="HD_GYP"/>
    <property type="match status" value="1"/>
</dbReference>
<dbReference type="Pfam" id="PF13487">
    <property type="entry name" value="HD_5"/>
    <property type="match status" value="1"/>
</dbReference>
<dbReference type="InterPro" id="IPR037522">
    <property type="entry name" value="HD_GYP_dom"/>
</dbReference>
<dbReference type="PANTHER" id="PTHR43155:SF2">
    <property type="entry name" value="CYCLIC DI-GMP PHOSPHODIESTERASE PA4108"/>
    <property type="match status" value="1"/>
</dbReference>
<evidence type="ECO:0000313" key="2">
    <source>
        <dbReference type="EMBL" id="GAA0762922.1"/>
    </source>
</evidence>
<organism evidence="2 3">
    <name type="scientific">Ideonella azotifigens</name>
    <dbReference type="NCBI Taxonomy" id="513160"/>
    <lineage>
        <taxon>Bacteria</taxon>
        <taxon>Pseudomonadati</taxon>
        <taxon>Pseudomonadota</taxon>
        <taxon>Betaproteobacteria</taxon>
        <taxon>Burkholderiales</taxon>
        <taxon>Sphaerotilaceae</taxon>
        <taxon>Ideonella</taxon>
    </lineage>
</organism>
<dbReference type="RefSeq" id="WP_141286215.1">
    <property type="nucleotide sequence ID" value="NZ_BAAAEW010000033.1"/>
</dbReference>
<feature type="domain" description="HD-GYP" evidence="1">
    <location>
        <begin position="146"/>
        <end position="342"/>
    </location>
</feature>
<dbReference type="InterPro" id="IPR003607">
    <property type="entry name" value="HD/PDEase_dom"/>
</dbReference>
<dbReference type="Pfam" id="PF11871">
    <property type="entry name" value="DUF3391"/>
    <property type="match status" value="1"/>
</dbReference>
<dbReference type="EMBL" id="BAAAEW010000033">
    <property type="protein sequence ID" value="GAA0762922.1"/>
    <property type="molecule type" value="Genomic_DNA"/>
</dbReference>
<reference evidence="2 3" key="1">
    <citation type="journal article" date="2019" name="Int. J. Syst. Evol. Microbiol.">
        <title>The Global Catalogue of Microorganisms (GCM) 10K type strain sequencing project: providing services to taxonomists for standard genome sequencing and annotation.</title>
        <authorList>
            <consortium name="The Broad Institute Genomics Platform"/>
            <consortium name="The Broad Institute Genome Sequencing Center for Infectious Disease"/>
            <person name="Wu L."/>
            <person name="Ma J."/>
        </authorList>
    </citation>
    <scope>NUCLEOTIDE SEQUENCE [LARGE SCALE GENOMIC DNA]</scope>
    <source>
        <strain evidence="2 3">JCM 15503</strain>
    </source>
</reference>
<evidence type="ECO:0000259" key="1">
    <source>
        <dbReference type="PROSITE" id="PS51832"/>
    </source>
</evidence>
<proteinExistence type="predicted"/>
<dbReference type="PANTHER" id="PTHR43155">
    <property type="entry name" value="CYCLIC DI-GMP PHOSPHODIESTERASE PA4108-RELATED"/>
    <property type="match status" value="1"/>
</dbReference>
<evidence type="ECO:0000313" key="3">
    <source>
        <dbReference type="Proteomes" id="UP001500279"/>
    </source>
</evidence>
<keyword evidence="3" id="KW-1185">Reference proteome</keyword>
<comment type="caution">
    <text evidence="2">The sequence shown here is derived from an EMBL/GenBank/DDBJ whole genome shotgun (WGS) entry which is preliminary data.</text>
</comment>
<dbReference type="SUPFAM" id="SSF109604">
    <property type="entry name" value="HD-domain/PDEase-like"/>
    <property type="match status" value="1"/>
</dbReference>
<dbReference type="CDD" id="cd00077">
    <property type="entry name" value="HDc"/>
    <property type="match status" value="1"/>
</dbReference>
<dbReference type="InterPro" id="IPR021812">
    <property type="entry name" value="DUF3391"/>
</dbReference>
<dbReference type="Gene3D" id="1.10.3210.10">
    <property type="entry name" value="Hypothetical protein af1432"/>
    <property type="match status" value="1"/>
</dbReference>
<protein>
    <submittedName>
        <fullName evidence="2">Cyclic di-GMP phosphodiesterase</fullName>
    </submittedName>
</protein>
<sequence length="410" mass="44599">MLKTIPSPQLQLGMFLHQLTGSWMDHPFWRSKFLLRDQRDIARILEAGIAEVVIDTERGLDVPLADEAKDAVAVVGAEALATPAEEEDSPLPLPHPALDPVGPRYTDALQVSRQAMGSVMGLFDAARLGQAVDAKTCLPVVEGIVDAMSRKPGALASVARLKTVDDYTYMHAVAVCALMVGLARQMGLPPAMVREAGLAGLVLDIGKAALPTELLNKPGRLSPEELALMKTHVRHSHDMLKAEGGYSPAVLNACLHHHERVDGSGYPDAQAGERIGVLARMAAVCDVYDAVTSRRPYRTPWDPGDAMRQMAQAKGQFDNAVFQHFVKAVGIYPVGSLVRLQSEHLAVVLALNSSALLTPRVRVFYDIGERHRITPYVLDLADGSAKNRILGPEVPDAWRFADLEQLWLLD</sequence>
<name>A0ABN1KDU3_9BURK</name>
<dbReference type="SMART" id="SM00471">
    <property type="entry name" value="HDc"/>
    <property type="match status" value="1"/>
</dbReference>
<gene>
    <name evidence="2" type="ORF">GCM10009107_47890</name>
</gene>